<dbReference type="EC" id="2.7.7.19" evidence="7"/>
<dbReference type="InterPro" id="IPR043519">
    <property type="entry name" value="NT_sf"/>
</dbReference>
<dbReference type="Pfam" id="PF12626">
    <property type="entry name" value="PolyA_pol_arg_C"/>
    <property type="match status" value="1"/>
</dbReference>
<keyword evidence="14" id="KW-1185">Reference proteome</keyword>
<feature type="domain" description="Polymerase A arginine-rich C-terminal" evidence="11">
    <location>
        <begin position="323"/>
        <end position="438"/>
    </location>
</feature>
<dbReference type="SUPFAM" id="SSF81301">
    <property type="entry name" value="Nucleotidyltransferase"/>
    <property type="match status" value="1"/>
</dbReference>
<dbReference type="FunFam" id="3.30.460.10:FF:000035">
    <property type="entry name" value="Poly(A) polymerase I"/>
    <property type="match status" value="1"/>
</dbReference>
<organism evidence="13 14">
    <name type="scientific">Cellvibrio polysaccharolyticus</name>
    <dbReference type="NCBI Taxonomy" id="2082724"/>
    <lineage>
        <taxon>Bacteria</taxon>
        <taxon>Pseudomonadati</taxon>
        <taxon>Pseudomonadota</taxon>
        <taxon>Gammaproteobacteria</taxon>
        <taxon>Cellvibrionales</taxon>
        <taxon>Cellvibrionaceae</taxon>
        <taxon>Cellvibrio</taxon>
    </lineage>
</organism>
<evidence type="ECO:0000256" key="7">
    <source>
        <dbReference type="HAMAP-Rule" id="MF_00957"/>
    </source>
</evidence>
<dbReference type="NCBIfam" id="TIGR01942">
    <property type="entry name" value="pcnB"/>
    <property type="match status" value="1"/>
</dbReference>
<dbReference type="Gene3D" id="3.30.460.10">
    <property type="entry name" value="Beta Polymerase, domain 2"/>
    <property type="match status" value="1"/>
</dbReference>
<feature type="compositionally biased region" description="Basic and acidic residues" evidence="9">
    <location>
        <begin position="419"/>
        <end position="431"/>
    </location>
</feature>
<keyword evidence="6 7" id="KW-0804">Transcription</keyword>
<feature type="active site" evidence="7">
    <location>
        <position position="150"/>
    </location>
</feature>
<evidence type="ECO:0000256" key="2">
    <source>
        <dbReference type="ARBA" id="ARBA00022679"/>
    </source>
</evidence>
<dbReference type="InterPro" id="IPR025866">
    <property type="entry name" value="PolyA_pol_arg_C_dom"/>
</dbReference>
<evidence type="ECO:0000259" key="11">
    <source>
        <dbReference type="Pfam" id="PF12626"/>
    </source>
</evidence>
<feature type="domain" description="Poly A polymerase head" evidence="10">
    <location>
        <begin position="54"/>
        <end position="181"/>
    </location>
</feature>
<keyword evidence="5 7" id="KW-0694">RNA-binding</keyword>
<dbReference type="Pfam" id="PF01743">
    <property type="entry name" value="PolyA_pol"/>
    <property type="match status" value="1"/>
</dbReference>
<dbReference type="GO" id="GO:0003723">
    <property type="term" value="F:RNA binding"/>
    <property type="evidence" value="ECO:0007669"/>
    <property type="project" value="UniProtKB-UniRule"/>
</dbReference>
<dbReference type="CDD" id="cd05398">
    <property type="entry name" value="NT_ClassII-CCAase"/>
    <property type="match status" value="1"/>
</dbReference>
<dbReference type="AlphaFoldDB" id="A0A928YSV4"/>
<evidence type="ECO:0000256" key="9">
    <source>
        <dbReference type="SAM" id="MobiDB-lite"/>
    </source>
</evidence>
<feature type="region of interest" description="Disordered" evidence="9">
    <location>
        <begin position="415"/>
        <end position="450"/>
    </location>
</feature>
<keyword evidence="13" id="KW-0548">Nucleotidyltransferase</keyword>
<dbReference type="GO" id="GO:0006397">
    <property type="term" value="P:mRNA processing"/>
    <property type="evidence" value="ECO:0007669"/>
    <property type="project" value="UniProtKB-KW"/>
</dbReference>
<name>A0A928YSV4_9GAMM</name>
<dbReference type="GO" id="GO:0005524">
    <property type="term" value="F:ATP binding"/>
    <property type="evidence" value="ECO:0007669"/>
    <property type="project" value="UniProtKB-UniRule"/>
</dbReference>
<dbReference type="PANTHER" id="PTHR43051">
    <property type="entry name" value="POLYNUCLEOTIDE ADENYLYLTRANSFERASE FAMILY PROTEIN"/>
    <property type="match status" value="1"/>
</dbReference>
<dbReference type="InterPro" id="IPR010206">
    <property type="entry name" value="PolA_pol_I"/>
</dbReference>
<evidence type="ECO:0000313" key="13">
    <source>
        <dbReference type="EMBL" id="MBE8716369.1"/>
    </source>
</evidence>
<dbReference type="EMBL" id="PRDL01000001">
    <property type="protein sequence ID" value="MBE8716369.1"/>
    <property type="molecule type" value="Genomic_DNA"/>
</dbReference>
<dbReference type="RefSeq" id="WP_193907380.1">
    <property type="nucleotide sequence ID" value="NZ_PRDL01000001.1"/>
</dbReference>
<evidence type="ECO:0000256" key="5">
    <source>
        <dbReference type="ARBA" id="ARBA00022884"/>
    </source>
</evidence>
<proteinExistence type="inferred from homology"/>
<comment type="caution">
    <text evidence="13">The sequence shown here is derived from an EMBL/GenBank/DDBJ whole genome shotgun (WGS) entry which is preliminary data.</text>
</comment>
<comment type="catalytic activity">
    <reaction evidence="7">
        <text>RNA(n) + ATP = RNA(n)-3'-adenine ribonucleotide + diphosphate</text>
        <dbReference type="Rhea" id="RHEA:11332"/>
        <dbReference type="Rhea" id="RHEA-COMP:14527"/>
        <dbReference type="Rhea" id="RHEA-COMP:17347"/>
        <dbReference type="ChEBI" id="CHEBI:30616"/>
        <dbReference type="ChEBI" id="CHEBI:33019"/>
        <dbReference type="ChEBI" id="CHEBI:140395"/>
        <dbReference type="ChEBI" id="CHEBI:173115"/>
        <dbReference type="EC" id="2.7.7.19"/>
    </reaction>
</comment>
<evidence type="ECO:0000256" key="6">
    <source>
        <dbReference type="ARBA" id="ARBA00023163"/>
    </source>
</evidence>
<dbReference type="GO" id="GO:0043633">
    <property type="term" value="P:polyadenylation-dependent RNA catabolic process"/>
    <property type="evidence" value="ECO:0007669"/>
    <property type="project" value="InterPro"/>
</dbReference>
<protein>
    <recommendedName>
        <fullName evidence="7">Poly(A) polymerase I</fullName>
        <shortName evidence="7">PAP I</shortName>
        <ecNumber evidence="7">2.7.7.19</ecNumber>
    </recommendedName>
</protein>
<evidence type="ECO:0000256" key="4">
    <source>
        <dbReference type="ARBA" id="ARBA00022840"/>
    </source>
</evidence>
<dbReference type="SUPFAM" id="SSF81891">
    <property type="entry name" value="Poly A polymerase C-terminal region-like"/>
    <property type="match status" value="1"/>
</dbReference>
<evidence type="ECO:0000256" key="3">
    <source>
        <dbReference type="ARBA" id="ARBA00022741"/>
    </source>
</evidence>
<sequence>MLKRLLNFISPKSNSSTQGKLRVISRDDHNISRKNISPAVIKVIKQLVDAGYEAYLVGGGVRDLLLEGKPKDFDVATSATPEQIRRLFRGARIIGRRFQIVHVRMGREVFEVTTFRGASDDNPESKRSQDGMLLRDNVYGTLASDAMRRDFTVNALYYSPNDFAVYDYTGGMEDLKSRTLRIIGDPVTRYKEDPVRMLRALRFAGKLGFAIEPATAQPVRELGHLLENISESRLFEEILKLFLGGSALATFTLLREYGLLANLFPGTHAALADGDEFSLRLIEQTMSNTDKRIRAEKTVTPAFLYAALLWPALQREKARLLQAMPESAAYAQAAQQVVTQQLQRTSIPKRFSIPMREIWDLQMRLTQRAGLRAVRLLDHPRFRAAYDFLLMREDAGEQLDGLGSWWTRFQSATEDEQEEMIKTLNRREPGNKPRRRRRSPTRKKPMAPQE</sequence>
<gene>
    <name evidence="7 13" type="primary">pcnB</name>
    <name evidence="13" type="ORF">C4F51_04120</name>
</gene>
<keyword evidence="1 7" id="KW-0507">mRNA processing</keyword>
<dbReference type="Pfam" id="PF12627">
    <property type="entry name" value="PolyA_pol_RNAbd"/>
    <property type="match status" value="1"/>
</dbReference>
<dbReference type="Gene3D" id="1.10.3090.10">
    <property type="entry name" value="cca-adding enzyme, domain 2"/>
    <property type="match status" value="1"/>
</dbReference>
<dbReference type="PANTHER" id="PTHR43051:SF1">
    <property type="entry name" value="POLYNUCLEOTIDE ADENYLYLTRANSFERASE FAMILY PROTEIN"/>
    <property type="match status" value="1"/>
</dbReference>
<dbReference type="InterPro" id="IPR002646">
    <property type="entry name" value="PolA_pol_head_dom"/>
</dbReference>
<evidence type="ECO:0000256" key="1">
    <source>
        <dbReference type="ARBA" id="ARBA00022664"/>
    </source>
</evidence>
<dbReference type="Proteomes" id="UP000652567">
    <property type="component" value="Unassembled WGS sequence"/>
</dbReference>
<feature type="compositionally biased region" description="Basic residues" evidence="9">
    <location>
        <begin position="432"/>
        <end position="450"/>
    </location>
</feature>
<evidence type="ECO:0000256" key="8">
    <source>
        <dbReference type="RuleBase" id="RU003953"/>
    </source>
</evidence>
<accession>A0A928YSV4</accession>
<evidence type="ECO:0000259" key="10">
    <source>
        <dbReference type="Pfam" id="PF01743"/>
    </source>
</evidence>
<comment type="similarity">
    <text evidence="7 8">Belongs to the tRNA nucleotidyltransferase/poly(A) polymerase family.</text>
</comment>
<evidence type="ECO:0000259" key="12">
    <source>
        <dbReference type="Pfam" id="PF12627"/>
    </source>
</evidence>
<feature type="domain" description="tRNA nucleotidyltransferase/poly(A) polymerase RNA and SrmB- binding" evidence="12">
    <location>
        <begin position="208"/>
        <end position="270"/>
    </location>
</feature>
<feature type="active site" evidence="7">
    <location>
        <position position="72"/>
    </location>
</feature>
<comment type="function">
    <text evidence="7">Adds poly(A) tail to the 3' end of many RNAs, which usually targets these RNAs for decay. Plays a significant role in the global control of gene expression, through influencing the rate of transcript degradation, and in the general RNA quality control.</text>
</comment>
<dbReference type="InterPro" id="IPR032828">
    <property type="entry name" value="PolyA_RNA-bd"/>
</dbReference>
<keyword evidence="4 7" id="KW-0067">ATP-binding</keyword>
<reference evidence="13" key="1">
    <citation type="submission" date="2018-07" db="EMBL/GenBank/DDBJ databases">
        <title>Genome assembly of strain Ka43.</title>
        <authorList>
            <person name="Kukolya J."/>
            <person name="Nagy I."/>
            <person name="Horvath B."/>
            <person name="Toth A."/>
        </authorList>
    </citation>
    <scope>NUCLEOTIDE SEQUENCE</scope>
    <source>
        <strain evidence="13">KB43</strain>
    </source>
</reference>
<dbReference type="GO" id="GO:1990817">
    <property type="term" value="F:poly(A) RNA polymerase activity"/>
    <property type="evidence" value="ECO:0007669"/>
    <property type="project" value="UniProtKB-UniRule"/>
</dbReference>
<evidence type="ECO:0000313" key="14">
    <source>
        <dbReference type="Proteomes" id="UP000652567"/>
    </source>
</evidence>
<feature type="active site" evidence="7">
    <location>
        <position position="74"/>
    </location>
</feature>
<keyword evidence="2 7" id="KW-0808">Transferase</keyword>
<keyword evidence="3 7" id="KW-0547">Nucleotide-binding</keyword>
<dbReference type="HAMAP" id="MF_00957">
    <property type="entry name" value="PolyA_pol"/>
    <property type="match status" value="1"/>
</dbReference>
<dbReference type="InterPro" id="IPR052191">
    <property type="entry name" value="tRNA_ntf/polyA_polymerase_I"/>
</dbReference>